<dbReference type="Proteomes" id="UP001240447">
    <property type="component" value="Unassembled WGS sequence"/>
</dbReference>
<evidence type="ECO:0000256" key="3">
    <source>
        <dbReference type="ARBA" id="ARBA00022670"/>
    </source>
</evidence>
<keyword evidence="6" id="KW-0482">Metalloprotease</keyword>
<organism evidence="10 11">
    <name type="scientific">Nocardioides massiliensis</name>
    <dbReference type="NCBI Taxonomy" id="1325935"/>
    <lineage>
        <taxon>Bacteria</taxon>
        <taxon>Bacillati</taxon>
        <taxon>Actinomycetota</taxon>
        <taxon>Actinomycetes</taxon>
        <taxon>Propionibacteriales</taxon>
        <taxon>Nocardioidaceae</taxon>
        <taxon>Nocardioides</taxon>
    </lineage>
</organism>
<accession>A0ABT9NNY8</accession>
<evidence type="ECO:0000256" key="8">
    <source>
        <dbReference type="SAM" id="SignalP"/>
    </source>
</evidence>
<dbReference type="PANTHER" id="PTHR11705">
    <property type="entry name" value="PROTEASE FAMILY M14 CARBOXYPEPTIDASE A,B"/>
    <property type="match status" value="1"/>
</dbReference>
<evidence type="ECO:0000256" key="1">
    <source>
        <dbReference type="ARBA" id="ARBA00001947"/>
    </source>
</evidence>
<evidence type="ECO:0000256" key="7">
    <source>
        <dbReference type="PROSITE-ProRule" id="PRU01379"/>
    </source>
</evidence>
<dbReference type="SMART" id="SM00631">
    <property type="entry name" value="Zn_pept"/>
    <property type="match status" value="1"/>
</dbReference>
<protein>
    <recommendedName>
        <fullName evidence="9">Peptidase M14 domain-containing protein</fullName>
    </recommendedName>
</protein>
<dbReference type="Gene3D" id="3.40.630.10">
    <property type="entry name" value="Zn peptidases"/>
    <property type="match status" value="1"/>
</dbReference>
<comment type="caution">
    <text evidence="10">The sequence shown here is derived from an EMBL/GenBank/DDBJ whole genome shotgun (WGS) entry which is preliminary data.</text>
</comment>
<dbReference type="PANTHER" id="PTHR11705:SF143">
    <property type="entry name" value="SLL0236 PROTEIN"/>
    <property type="match status" value="1"/>
</dbReference>
<name>A0ABT9NNY8_9ACTN</name>
<keyword evidence="11" id="KW-1185">Reference proteome</keyword>
<keyword evidence="8" id="KW-0732">Signal</keyword>
<feature type="active site" description="Proton donor/acceptor" evidence="7">
    <location>
        <position position="459"/>
    </location>
</feature>
<feature type="domain" description="Peptidase M14" evidence="9">
    <location>
        <begin position="138"/>
        <end position="483"/>
    </location>
</feature>
<keyword evidence="5" id="KW-0862">Zinc</keyword>
<gene>
    <name evidence="10" type="ORF">J2S59_001379</name>
</gene>
<dbReference type="InterPro" id="IPR000834">
    <property type="entry name" value="Peptidase_M14"/>
</dbReference>
<sequence>MLPTVRLRAAALGSLASLALAAGLLSAPSTAAGTPADASADASVPSIFSPQVVTVDTPTRADRARLQRLGLDLTEHGGHDYVEVILHSRLERDRLRRAGFRYDVRIPDLLQRSARNNARNIVFAAENPRTALPSGRNSYRTLRDYEADLKALAKQRPRLVRHFTLKRPTLDGNRLHAVEIGQGVKQPPRGKPTFVILGLHHAREWPSGELTMEFATDLVKSYGKDPRITRLLRRARVVAVPVVNPDGFDLSRTDGGLLDLQALNPIDPLGGSLAVLATPGQAYKRKNCRLVDGVDQPDGTCRLSLASPGGNGLGVDLNRNYGGFWGGPGAAGDLGAVNPDSPLDVLGPLSATYRGAAPFSEPETQNVRDLIASRQTTMMISNHTFSNLILRPNGVNPKTLYRGKPMGNARDEAALKALGARMAATNGYTNQHGWELYDTTGTTEDWSYNATGGFGYTFEIGAEEFHPPFEKVVEEYVGAGKHAGKGNREAFLIALEHAADTRHHGVLKGTAPRGTVLRLTKKFRTPTWTSSIPDAVSSTLRVGPKGTFRWVVNPSTRPIAEGPERYTLTCSRGGKVLAAGKVRIERGQVKTLPLRGCR</sequence>
<keyword evidence="3" id="KW-0645">Protease</keyword>
<comment type="similarity">
    <text evidence="2 7">Belongs to the peptidase M14 family.</text>
</comment>
<dbReference type="RefSeq" id="WP_306824951.1">
    <property type="nucleotide sequence ID" value="NZ_JAUSQM010000001.1"/>
</dbReference>
<feature type="signal peptide" evidence="8">
    <location>
        <begin position="1"/>
        <end position="31"/>
    </location>
</feature>
<dbReference type="PROSITE" id="PS52035">
    <property type="entry name" value="PEPTIDASE_M14"/>
    <property type="match status" value="1"/>
</dbReference>
<proteinExistence type="inferred from homology"/>
<reference evidence="10 11" key="1">
    <citation type="submission" date="2023-07" db="EMBL/GenBank/DDBJ databases">
        <title>Sequencing the genomes of 1000 actinobacteria strains.</title>
        <authorList>
            <person name="Klenk H.-P."/>
        </authorList>
    </citation>
    <scope>NUCLEOTIDE SEQUENCE [LARGE SCALE GENOMIC DNA]</scope>
    <source>
        <strain evidence="10 11">GD13</strain>
    </source>
</reference>
<keyword evidence="4" id="KW-0378">Hydrolase</keyword>
<evidence type="ECO:0000313" key="11">
    <source>
        <dbReference type="Proteomes" id="UP001240447"/>
    </source>
</evidence>
<comment type="cofactor">
    <cofactor evidence="1">
        <name>Zn(2+)</name>
        <dbReference type="ChEBI" id="CHEBI:29105"/>
    </cofactor>
</comment>
<dbReference type="EMBL" id="JAUSQM010000001">
    <property type="protein sequence ID" value="MDP9821570.1"/>
    <property type="molecule type" value="Genomic_DNA"/>
</dbReference>
<feature type="chain" id="PRO_5045055525" description="Peptidase M14 domain-containing protein" evidence="8">
    <location>
        <begin position="32"/>
        <end position="598"/>
    </location>
</feature>
<evidence type="ECO:0000256" key="4">
    <source>
        <dbReference type="ARBA" id="ARBA00022801"/>
    </source>
</evidence>
<evidence type="ECO:0000256" key="5">
    <source>
        <dbReference type="ARBA" id="ARBA00022833"/>
    </source>
</evidence>
<evidence type="ECO:0000256" key="6">
    <source>
        <dbReference type="ARBA" id="ARBA00023049"/>
    </source>
</evidence>
<evidence type="ECO:0000313" key="10">
    <source>
        <dbReference type="EMBL" id="MDP9821570.1"/>
    </source>
</evidence>
<dbReference type="Pfam" id="PF00246">
    <property type="entry name" value="Peptidase_M14"/>
    <property type="match status" value="1"/>
</dbReference>
<evidence type="ECO:0000256" key="2">
    <source>
        <dbReference type="ARBA" id="ARBA00005988"/>
    </source>
</evidence>
<dbReference type="SUPFAM" id="SSF53187">
    <property type="entry name" value="Zn-dependent exopeptidases"/>
    <property type="match status" value="1"/>
</dbReference>
<evidence type="ECO:0000259" key="9">
    <source>
        <dbReference type="PROSITE" id="PS52035"/>
    </source>
</evidence>